<reference evidence="2 3" key="1">
    <citation type="submission" date="2014-04" db="EMBL/GenBank/DDBJ databases">
        <authorList>
            <consortium name="DOE Joint Genome Institute"/>
            <person name="Kuo A."/>
            <person name="Kohler A."/>
            <person name="Nagy L.G."/>
            <person name="Floudas D."/>
            <person name="Copeland A."/>
            <person name="Barry K.W."/>
            <person name="Cichocki N."/>
            <person name="Veneault-Fourrey C."/>
            <person name="LaButti K."/>
            <person name="Lindquist E.A."/>
            <person name="Lipzen A."/>
            <person name="Lundell T."/>
            <person name="Morin E."/>
            <person name="Murat C."/>
            <person name="Sun H."/>
            <person name="Tunlid A."/>
            <person name="Henrissat B."/>
            <person name="Grigoriev I.V."/>
            <person name="Hibbett D.S."/>
            <person name="Martin F."/>
            <person name="Nordberg H.P."/>
            <person name="Cantor M.N."/>
            <person name="Hua S.X."/>
        </authorList>
    </citation>
    <scope>NUCLEOTIDE SEQUENCE [LARGE SCALE GENOMIC DNA]</scope>
    <source>
        <strain evidence="2 3">Foug A</strain>
    </source>
</reference>
<dbReference type="InParanoid" id="A0A0C2ZEY3"/>
<dbReference type="AlphaFoldDB" id="A0A0C2ZEY3"/>
<proteinExistence type="predicted"/>
<accession>A0A0C2ZEY3</accession>
<protein>
    <submittedName>
        <fullName evidence="2">Uncharacterized protein</fullName>
    </submittedName>
</protein>
<dbReference type="STRING" id="1036808.A0A0C2ZEY3"/>
<organism evidence="2 3">
    <name type="scientific">Scleroderma citrinum Foug A</name>
    <dbReference type="NCBI Taxonomy" id="1036808"/>
    <lineage>
        <taxon>Eukaryota</taxon>
        <taxon>Fungi</taxon>
        <taxon>Dikarya</taxon>
        <taxon>Basidiomycota</taxon>
        <taxon>Agaricomycotina</taxon>
        <taxon>Agaricomycetes</taxon>
        <taxon>Agaricomycetidae</taxon>
        <taxon>Boletales</taxon>
        <taxon>Sclerodermatineae</taxon>
        <taxon>Sclerodermataceae</taxon>
        <taxon>Scleroderma</taxon>
    </lineage>
</organism>
<dbReference type="InterPro" id="IPR011009">
    <property type="entry name" value="Kinase-like_dom_sf"/>
</dbReference>
<evidence type="ECO:0000313" key="2">
    <source>
        <dbReference type="EMBL" id="KIM60288.1"/>
    </source>
</evidence>
<sequence length="271" mass="30187">MYQTSPEEPPNADEPPEGSTPTHTTVESPVADFKVTHRIHTRIVFKEVCDLRGDMQMLLGVLKVLQLLHSSGWVHRDVSPGNLMRIGGLVKLADLEYAKRLSSDKDSHGHSPLHGLRSGIAQLPLLRIVTIQNLFCSAFHVNLRDLHSHLTLFTTSSHCGGDGFGSCTSMPLRMGRCFPPNKLKHFDHCSPITCPPSGCLTSSPETDVHLAFRDVIRCAEIVRERLVKAYLDMGISLPPDYHQQQRRLLQFLNSLGTRHSKNSNAEVATSW</sequence>
<name>A0A0C2ZEY3_9AGAM</name>
<dbReference type="OrthoDB" id="3260094at2759"/>
<dbReference type="Proteomes" id="UP000053989">
    <property type="component" value="Unassembled WGS sequence"/>
</dbReference>
<dbReference type="SUPFAM" id="SSF56112">
    <property type="entry name" value="Protein kinase-like (PK-like)"/>
    <property type="match status" value="1"/>
</dbReference>
<reference evidence="3" key="2">
    <citation type="submission" date="2015-01" db="EMBL/GenBank/DDBJ databases">
        <title>Evolutionary Origins and Diversification of the Mycorrhizal Mutualists.</title>
        <authorList>
            <consortium name="DOE Joint Genome Institute"/>
            <consortium name="Mycorrhizal Genomics Consortium"/>
            <person name="Kohler A."/>
            <person name="Kuo A."/>
            <person name="Nagy L.G."/>
            <person name="Floudas D."/>
            <person name="Copeland A."/>
            <person name="Barry K.W."/>
            <person name="Cichocki N."/>
            <person name="Veneault-Fourrey C."/>
            <person name="LaButti K."/>
            <person name="Lindquist E.A."/>
            <person name="Lipzen A."/>
            <person name="Lundell T."/>
            <person name="Morin E."/>
            <person name="Murat C."/>
            <person name="Riley R."/>
            <person name="Ohm R."/>
            <person name="Sun H."/>
            <person name="Tunlid A."/>
            <person name="Henrissat B."/>
            <person name="Grigoriev I.V."/>
            <person name="Hibbett D.S."/>
            <person name="Martin F."/>
        </authorList>
    </citation>
    <scope>NUCLEOTIDE SEQUENCE [LARGE SCALE GENOMIC DNA]</scope>
    <source>
        <strain evidence="3">Foug A</strain>
    </source>
</reference>
<dbReference type="HOGENOM" id="CLU_1027317_0_0_1"/>
<gene>
    <name evidence="2" type="ORF">SCLCIDRAFT_967450</name>
</gene>
<dbReference type="EMBL" id="KN822064">
    <property type="protein sequence ID" value="KIM60288.1"/>
    <property type="molecule type" value="Genomic_DNA"/>
</dbReference>
<feature type="region of interest" description="Disordered" evidence="1">
    <location>
        <begin position="1"/>
        <end position="29"/>
    </location>
</feature>
<evidence type="ECO:0000313" key="3">
    <source>
        <dbReference type="Proteomes" id="UP000053989"/>
    </source>
</evidence>
<evidence type="ECO:0000256" key="1">
    <source>
        <dbReference type="SAM" id="MobiDB-lite"/>
    </source>
</evidence>
<dbReference type="Gene3D" id="1.10.510.10">
    <property type="entry name" value="Transferase(Phosphotransferase) domain 1"/>
    <property type="match status" value="1"/>
</dbReference>
<keyword evidence="3" id="KW-1185">Reference proteome</keyword>